<dbReference type="RefSeq" id="WP_181550867.1">
    <property type="nucleotide sequence ID" value="NZ_JACDUS010000003.1"/>
</dbReference>
<comment type="caution">
    <text evidence="3">The sequence shown here is derived from an EMBL/GenBank/DDBJ whole genome shotgun (WGS) entry which is preliminary data.</text>
</comment>
<dbReference type="AlphaFoldDB" id="A0A7W0C8S2"/>
<feature type="domain" description="UspA" evidence="2">
    <location>
        <begin position="3"/>
        <end position="143"/>
    </location>
</feature>
<keyword evidence="4" id="KW-1185">Reference proteome</keyword>
<reference evidence="3 4" key="1">
    <citation type="submission" date="2020-07" db="EMBL/GenBank/DDBJ databases">
        <title>Genomic Encyclopedia of Type Strains, Phase IV (KMG-IV): sequencing the most valuable type-strain genomes for metagenomic binning, comparative biology and taxonomic classification.</title>
        <authorList>
            <person name="Goeker M."/>
        </authorList>
    </citation>
    <scope>NUCLEOTIDE SEQUENCE [LARGE SCALE GENOMIC DNA]</scope>
    <source>
        <strain evidence="3 4">DSM 17721</strain>
    </source>
</reference>
<evidence type="ECO:0000259" key="2">
    <source>
        <dbReference type="Pfam" id="PF00582"/>
    </source>
</evidence>
<protein>
    <submittedName>
        <fullName evidence="3">Nucleotide-binding universal stress UspA family protein</fullName>
    </submittedName>
</protein>
<dbReference type="CDD" id="cd00293">
    <property type="entry name" value="USP-like"/>
    <property type="match status" value="1"/>
</dbReference>
<dbReference type="InterPro" id="IPR014729">
    <property type="entry name" value="Rossmann-like_a/b/a_fold"/>
</dbReference>
<dbReference type="SUPFAM" id="SSF52402">
    <property type="entry name" value="Adenine nucleotide alpha hydrolases-like"/>
    <property type="match status" value="1"/>
</dbReference>
<accession>A0A7W0C8S2</accession>
<dbReference type="PRINTS" id="PR01438">
    <property type="entry name" value="UNVRSLSTRESS"/>
</dbReference>
<dbReference type="EMBL" id="JACDUS010000003">
    <property type="protein sequence ID" value="MBA2881217.1"/>
    <property type="molecule type" value="Genomic_DNA"/>
</dbReference>
<dbReference type="InterPro" id="IPR006015">
    <property type="entry name" value="Universal_stress_UspA"/>
</dbReference>
<evidence type="ECO:0000256" key="1">
    <source>
        <dbReference type="ARBA" id="ARBA00008791"/>
    </source>
</evidence>
<dbReference type="Pfam" id="PF00582">
    <property type="entry name" value="Usp"/>
    <property type="match status" value="1"/>
</dbReference>
<name>A0A7W0C8S2_9BACT</name>
<evidence type="ECO:0000313" key="3">
    <source>
        <dbReference type="EMBL" id="MBA2881217.1"/>
    </source>
</evidence>
<organism evidence="3 4">
    <name type="scientific">Desulfosalsimonas propionicica</name>
    <dbReference type="NCBI Taxonomy" id="332175"/>
    <lineage>
        <taxon>Bacteria</taxon>
        <taxon>Pseudomonadati</taxon>
        <taxon>Thermodesulfobacteriota</taxon>
        <taxon>Desulfobacteria</taxon>
        <taxon>Desulfobacterales</taxon>
        <taxon>Desulfosalsimonadaceae</taxon>
        <taxon>Desulfosalsimonas</taxon>
    </lineage>
</organism>
<evidence type="ECO:0000313" key="4">
    <source>
        <dbReference type="Proteomes" id="UP000525298"/>
    </source>
</evidence>
<comment type="similarity">
    <text evidence="1">Belongs to the universal stress protein A family.</text>
</comment>
<dbReference type="Gene3D" id="3.40.50.620">
    <property type="entry name" value="HUPs"/>
    <property type="match status" value="1"/>
</dbReference>
<proteinExistence type="inferred from homology"/>
<dbReference type="Proteomes" id="UP000525298">
    <property type="component" value="Unassembled WGS sequence"/>
</dbReference>
<sequence length="151" mass="16759">MEIRKVLWPTDFSGSAEAALPHVQSLSQNYGAEVHVLHVLEDIIHHQGWYGDFESQHVEKLMEKAQQKAKQNLDQICTNHLEGCPLYIKHVAVGDPAAEILKLIDQEKVDLVVMATRGKSGAFDYGSVAERVTKHSPVPVTTIPVENPEKG</sequence>
<dbReference type="InterPro" id="IPR006016">
    <property type="entry name" value="UspA"/>
</dbReference>
<dbReference type="PANTHER" id="PTHR46268">
    <property type="entry name" value="STRESS RESPONSE PROTEIN NHAX"/>
    <property type="match status" value="1"/>
</dbReference>
<dbReference type="PANTHER" id="PTHR46268:SF26">
    <property type="entry name" value="UNIVERSAL STRESS PROTEIN MJ0577"/>
    <property type="match status" value="1"/>
</dbReference>
<gene>
    <name evidence="3" type="ORF">HNR65_001543</name>
</gene>